<feature type="domain" description="UspA" evidence="2">
    <location>
        <begin position="30"/>
        <end position="161"/>
    </location>
</feature>
<dbReference type="Proteomes" id="UP000889800">
    <property type="component" value="Chromosome"/>
</dbReference>
<dbReference type="eggNOG" id="COG0589">
    <property type="taxonomic scope" value="Bacteria"/>
</dbReference>
<dbReference type="BioCyc" id="SYNEL:SYNPCC7942_0700-MONOMER"/>
<name>Q31QD7_SYNE7</name>
<dbReference type="STRING" id="1140.Synpcc7942_0700"/>
<dbReference type="KEGG" id="syf:Synpcc7942_0700"/>
<dbReference type="CDD" id="cd00293">
    <property type="entry name" value="USP-like"/>
    <property type="match status" value="2"/>
</dbReference>
<keyword evidence="4" id="KW-1185">Reference proteome</keyword>
<dbReference type="InterPro" id="IPR006015">
    <property type="entry name" value="Universal_stress_UspA"/>
</dbReference>
<feature type="domain" description="UspA" evidence="2">
    <location>
        <begin position="170"/>
        <end position="303"/>
    </location>
</feature>
<dbReference type="InterPro" id="IPR014729">
    <property type="entry name" value="Rossmann-like_a/b/a_fold"/>
</dbReference>
<sequence length="306" mass="32978">MQGTQLACPGSPRRNPALCSVKRPKELWFMIQKILLADSGTGNSEEMLKQLLEIPTLKQASISILHVVPGQISPEQLTQKWEEGGKLLATAVQSLKLDPTKVSTILRQGDPKTVVCQVAEEINTDLIIMGSRGLKRLQSILQNSVSQYVFQLSAKPMLLVRDDIYVKRLNRIMVAIDKSEAAQEALKQAIALARDISGGQLLLSHVTSGPAASNPEEDPILQAAAKTARQQGIEVKLFTASSNKAGEAICAIAADANADLLILGSPDRRPTIAKGLPDLDRLLGGSISDYVRVYADCPVLLTRTAA</sequence>
<dbReference type="PaxDb" id="1140-Synpcc7942_0700"/>
<dbReference type="HOGENOM" id="CLU_049301_2_1_3"/>
<organism evidence="3 4">
    <name type="scientific">Synechococcus elongatus (strain ATCC 33912 / PCC 7942 / FACHB-805)</name>
    <name type="common">Anacystis nidulans R2</name>
    <dbReference type="NCBI Taxonomy" id="1140"/>
    <lineage>
        <taxon>Bacteria</taxon>
        <taxon>Bacillati</taxon>
        <taxon>Cyanobacteriota</taxon>
        <taxon>Cyanophyceae</taxon>
        <taxon>Synechococcales</taxon>
        <taxon>Synechococcaceae</taxon>
        <taxon>Synechococcus</taxon>
    </lineage>
</organism>
<dbReference type="Pfam" id="PF00582">
    <property type="entry name" value="Usp"/>
    <property type="match status" value="2"/>
</dbReference>
<dbReference type="PANTHER" id="PTHR46268">
    <property type="entry name" value="STRESS RESPONSE PROTEIN NHAX"/>
    <property type="match status" value="1"/>
</dbReference>
<protein>
    <recommendedName>
        <fullName evidence="2">UspA domain-containing protein</fullName>
    </recommendedName>
</protein>
<dbReference type="InterPro" id="IPR006016">
    <property type="entry name" value="UspA"/>
</dbReference>
<evidence type="ECO:0000313" key="4">
    <source>
        <dbReference type="Proteomes" id="UP000889800"/>
    </source>
</evidence>
<accession>Q31QD7</accession>
<gene>
    <name evidence="3" type="ordered locus">Synpcc7942_0700</name>
</gene>
<dbReference type="EMBL" id="CP000100">
    <property type="protein sequence ID" value="ABB56732.1"/>
    <property type="molecule type" value="Genomic_DNA"/>
</dbReference>
<dbReference type="PANTHER" id="PTHR46268:SF8">
    <property type="entry name" value="UNIVERSAL STRESS PROTEIN SLL1388"/>
    <property type="match status" value="1"/>
</dbReference>
<dbReference type="AlphaFoldDB" id="Q31QD7"/>
<comment type="similarity">
    <text evidence="1">Belongs to the universal stress protein A family.</text>
</comment>
<evidence type="ECO:0000313" key="3">
    <source>
        <dbReference type="EMBL" id="ABB56732.1"/>
    </source>
</evidence>
<reference evidence="4" key="1">
    <citation type="submission" date="2005-08" db="EMBL/GenBank/DDBJ databases">
        <title>Complete sequence of chromosome 1 of Synechococcus elongatus PCC 7942.</title>
        <authorList>
            <consortium name="US DOE Joint Genome Institute"/>
            <person name="Copeland A."/>
            <person name="Lucas S."/>
            <person name="Lapidus A."/>
            <person name="Barry K."/>
            <person name="Detter J.C."/>
            <person name="Glavina T."/>
            <person name="Hammon N."/>
            <person name="Israni S."/>
            <person name="Pitluck S."/>
            <person name="Schmutz J."/>
            <person name="Larimer F."/>
            <person name="Land M."/>
            <person name="Kyrpides N."/>
            <person name="Lykidis A."/>
            <person name="Richardson P."/>
        </authorList>
    </citation>
    <scope>NUCLEOTIDE SEQUENCE [LARGE SCALE GENOMIC DNA]</scope>
    <source>
        <strain evidence="4">ATCC 33912 / PCC 7942 / FACHB-805</strain>
    </source>
</reference>
<evidence type="ECO:0000259" key="2">
    <source>
        <dbReference type="Pfam" id="PF00582"/>
    </source>
</evidence>
<dbReference type="Gene3D" id="3.40.50.620">
    <property type="entry name" value="HUPs"/>
    <property type="match status" value="2"/>
</dbReference>
<dbReference type="SUPFAM" id="SSF52402">
    <property type="entry name" value="Adenine nucleotide alpha hydrolases-like"/>
    <property type="match status" value="2"/>
</dbReference>
<dbReference type="PRINTS" id="PR01438">
    <property type="entry name" value="UNVRSLSTRESS"/>
</dbReference>
<evidence type="ECO:0000256" key="1">
    <source>
        <dbReference type="ARBA" id="ARBA00008791"/>
    </source>
</evidence>
<proteinExistence type="inferred from homology"/>